<reference evidence="15" key="1">
    <citation type="journal article" date="2023" name="Insect Mol. Biol.">
        <title>Genome sequencing provides insights into the evolution of gene families encoding plant cell wall-degrading enzymes in longhorned beetles.</title>
        <authorList>
            <person name="Shin N.R."/>
            <person name="Okamura Y."/>
            <person name="Kirsch R."/>
            <person name="Pauchet Y."/>
        </authorList>
    </citation>
    <scope>NUCLEOTIDE SEQUENCE</scope>
    <source>
        <strain evidence="15">RBIC_L_NR</strain>
    </source>
</reference>
<evidence type="ECO:0000256" key="5">
    <source>
        <dbReference type="ARBA" id="ARBA00022448"/>
    </source>
</evidence>
<evidence type="ECO:0000256" key="2">
    <source>
        <dbReference type="ARBA" id="ARBA00009508"/>
    </source>
</evidence>
<evidence type="ECO:0000259" key="14">
    <source>
        <dbReference type="Pfam" id="PF05347"/>
    </source>
</evidence>
<keyword evidence="16" id="KW-1185">Reference proteome</keyword>
<evidence type="ECO:0000256" key="10">
    <source>
        <dbReference type="ARBA" id="ARBA00023136"/>
    </source>
</evidence>
<dbReference type="GO" id="GO:0006979">
    <property type="term" value="P:response to oxidative stress"/>
    <property type="evidence" value="ECO:0007669"/>
    <property type="project" value="TreeGrafter"/>
</dbReference>
<accession>A0AAV8ZIE7</accession>
<comment type="similarity">
    <text evidence="2">Belongs to the complex I LYR family.</text>
</comment>
<keyword evidence="9" id="KW-0496">Mitochondrion</keyword>
<sequence length="124" mass="14918">MASSQSVKRVVKEVKPILSLDREEARQRVLNLYKAWHRQLSYIVKQYDIPKNQEQCRQKLREQFTKYDEIKDIRLIDMLVIKGQMELKEVVNMWKQKGHIMTYFKDTVEPKPQDFLSKFLSGKD</sequence>
<organism evidence="15 16">
    <name type="scientific">Rhamnusium bicolor</name>
    <dbReference type="NCBI Taxonomy" id="1586634"/>
    <lineage>
        <taxon>Eukaryota</taxon>
        <taxon>Metazoa</taxon>
        <taxon>Ecdysozoa</taxon>
        <taxon>Arthropoda</taxon>
        <taxon>Hexapoda</taxon>
        <taxon>Insecta</taxon>
        <taxon>Pterygota</taxon>
        <taxon>Neoptera</taxon>
        <taxon>Endopterygota</taxon>
        <taxon>Coleoptera</taxon>
        <taxon>Polyphaga</taxon>
        <taxon>Cucujiformia</taxon>
        <taxon>Chrysomeloidea</taxon>
        <taxon>Cerambycidae</taxon>
        <taxon>Lepturinae</taxon>
        <taxon>Rhagiini</taxon>
        <taxon>Rhamnusium</taxon>
    </lineage>
</organism>
<dbReference type="AlphaFoldDB" id="A0AAV8ZIE7"/>
<comment type="subcellular location">
    <subcellularLocation>
        <location evidence="1">Mitochondrion inner membrane</location>
        <topology evidence="1">Peripheral membrane protein</topology>
        <orientation evidence="1">Matrix side</orientation>
    </subcellularLocation>
</comment>
<proteinExistence type="inferred from homology"/>
<evidence type="ECO:0000313" key="15">
    <source>
        <dbReference type="EMBL" id="KAJ8964485.1"/>
    </source>
</evidence>
<dbReference type="Proteomes" id="UP001162156">
    <property type="component" value="Unassembled WGS sequence"/>
</dbReference>
<dbReference type="CDD" id="cd20266">
    <property type="entry name" value="Complex1_LYR_NDUFA6_LYRM6"/>
    <property type="match status" value="1"/>
</dbReference>
<dbReference type="Pfam" id="PF05347">
    <property type="entry name" value="Complex1_LYR"/>
    <property type="match status" value="1"/>
</dbReference>
<protein>
    <recommendedName>
        <fullName evidence="4">NADH dehydrogenase [ubiquinone] 1 alpha subcomplex subunit 6</fullName>
    </recommendedName>
    <alternativeName>
        <fullName evidence="11">Complex I-B14</fullName>
    </alternativeName>
    <alternativeName>
        <fullName evidence="12">NADH-ubiquinone oxidoreductase B14 subunit</fullName>
    </alternativeName>
</protein>
<keyword evidence="7" id="KW-0999">Mitochondrion inner membrane</keyword>
<evidence type="ECO:0000256" key="8">
    <source>
        <dbReference type="ARBA" id="ARBA00022982"/>
    </source>
</evidence>
<evidence type="ECO:0000256" key="11">
    <source>
        <dbReference type="ARBA" id="ARBA00030213"/>
    </source>
</evidence>
<keyword evidence="5" id="KW-0813">Transport</keyword>
<evidence type="ECO:0000313" key="16">
    <source>
        <dbReference type="Proteomes" id="UP001162156"/>
    </source>
</evidence>
<keyword evidence="6" id="KW-0679">Respiratory chain</keyword>
<name>A0AAV8ZIE7_9CUCU</name>
<dbReference type="EMBL" id="JANEYF010001344">
    <property type="protein sequence ID" value="KAJ8964485.1"/>
    <property type="molecule type" value="Genomic_DNA"/>
</dbReference>
<dbReference type="GO" id="GO:0005743">
    <property type="term" value="C:mitochondrial inner membrane"/>
    <property type="evidence" value="ECO:0007669"/>
    <property type="project" value="UniProtKB-SubCell"/>
</dbReference>
<comment type="subunit">
    <text evidence="3">Mammalian complex I is composed of 45 different subunits.</text>
</comment>
<dbReference type="GO" id="GO:0045271">
    <property type="term" value="C:respiratory chain complex I"/>
    <property type="evidence" value="ECO:0007669"/>
    <property type="project" value="InterPro"/>
</dbReference>
<evidence type="ECO:0000256" key="6">
    <source>
        <dbReference type="ARBA" id="ARBA00022660"/>
    </source>
</evidence>
<evidence type="ECO:0000256" key="12">
    <source>
        <dbReference type="ARBA" id="ARBA00032352"/>
    </source>
</evidence>
<comment type="function">
    <text evidence="13">Accessory subunit of the mitochondrial membrane respiratory chain NADH dehydrogenase (Complex I), that is believed to be not involved in catalysis. Required for proper complex I assembly. Complex I functions in the transfer of electrons from NADH to the respiratory chain. The immediate electron acceptor for the enzyme is believed to be ubiquinone.</text>
</comment>
<dbReference type="PIRSF" id="PIRSF006643">
    <property type="entry name" value="NDUA6"/>
    <property type="match status" value="1"/>
</dbReference>
<feature type="domain" description="Complex 1 LYR protein" evidence="14">
    <location>
        <begin position="27"/>
        <end position="89"/>
    </location>
</feature>
<evidence type="ECO:0000256" key="3">
    <source>
        <dbReference type="ARBA" id="ARBA00011790"/>
    </source>
</evidence>
<dbReference type="InterPro" id="IPR008011">
    <property type="entry name" value="Complex1_LYR_dom"/>
</dbReference>
<dbReference type="InterPro" id="IPR045299">
    <property type="entry name" value="Complex1_LYR_NDUFA6_LYRM6"/>
</dbReference>
<dbReference type="PANTHER" id="PTHR12964">
    <property type="entry name" value="NADH-UBIQUINONE OXIDOREDUCTASE B14 SUBUNIT"/>
    <property type="match status" value="1"/>
</dbReference>
<evidence type="ECO:0000256" key="4">
    <source>
        <dbReference type="ARBA" id="ARBA00016386"/>
    </source>
</evidence>
<evidence type="ECO:0000256" key="7">
    <source>
        <dbReference type="ARBA" id="ARBA00022792"/>
    </source>
</evidence>
<dbReference type="InterPro" id="IPR016488">
    <property type="entry name" value="NADH_Ub_cplx-1_asu_su-6"/>
</dbReference>
<keyword evidence="8" id="KW-0249">Electron transport</keyword>
<dbReference type="PANTHER" id="PTHR12964:SF0">
    <property type="entry name" value="NADH DEHYDROGENASE [UBIQUINONE] 1 ALPHA SUBCOMPLEX SUBUNIT 6"/>
    <property type="match status" value="1"/>
</dbReference>
<evidence type="ECO:0000256" key="9">
    <source>
        <dbReference type="ARBA" id="ARBA00023128"/>
    </source>
</evidence>
<keyword evidence="10" id="KW-0472">Membrane</keyword>
<gene>
    <name evidence="15" type="ORF">NQ314_004772</name>
</gene>
<comment type="caution">
    <text evidence="15">The sequence shown here is derived from an EMBL/GenBank/DDBJ whole genome shotgun (WGS) entry which is preliminary data.</text>
</comment>
<evidence type="ECO:0000256" key="13">
    <source>
        <dbReference type="ARBA" id="ARBA00046116"/>
    </source>
</evidence>
<evidence type="ECO:0000256" key="1">
    <source>
        <dbReference type="ARBA" id="ARBA00004443"/>
    </source>
</evidence>